<gene>
    <name evidence="13" type="ORF">RC083_16130</name>
</gene>
<evidence type="ECO:0000256" key="8">
    <source>
        <dbReference type="ARBA" id="ARBA00023237"/>
    </source>
</evidence>
<keyword evidence="8" id="KW-0998">Cell outer membrane</keyword>
<dbReference type="PROSITE" id="PS01156">
    <property type="entry name" value="TONB_DEPENDENT_REC_2"/>
    <property type="match status" value="1"/>
</dbReference>
<comment type="subcellular location">
    <subcellularLocation>
        <location evidence="1">Cell outer membrane</location>
        <topology evidence="1">Multi-pass membrane protein</topology>
    </subcellularLocation>
</comment>
<feature type="signal peptide" evidence="10">
    <location>
        <begin position="1"/>
        <end position="31"/>
    </location>
</feature>
<dbReference type="PANTHER" id="PTHR30069:SF49">
    <property type="entry name" value="OUTER MEMBRANE PROTEIN C"/>
    <property type="match status" value="1"/>
</dbReference>
<proteinExistence type="inferred from homology"/>
<dbReference type="Pfam" id="PF00593">
    <property type="entry name" value="TonB_dep_Rec_b-barrel"/>
    <property type="match status" value="1"/>
</dbReference>
<evidence type="ECO:0000256" key="2">
    <source>
        <dbReference type="ARBA" id="ARBA00022448"/>
    </source>
</evidence>
<dbReference type="InterPro" id="IPR000531">
    <property type="entry name" value="Beta-barrel_TonB"/>
</dbReference>
<dbReference type="InterPro" id="IPR036942">
    <property type="entry name" value="Beta-barrel_TonB_sf"/>
</dbReference>
<evidence type="ECO:0000256" key="1">
    <source>
        <dbReference type="ARBA" id="ARBA00004571"/>
    </source>
</evidence>
<dbReference type="Proteomes" id="UP001226574">
    <property type="component" value="Unassembled WGS sequence"/>
</dbReference>
<dbReference type="InterPro" id="IPR039426">
    <property type="entry name" value="TonB-dep_rcpt-like"/>
</dbReference>
<keyword evidence="3" id="KW-1134">Transmembrane beta strand</keyword>
<evidence type="ECO:0000256" key="10">
    <source>
        <dbReference type="SAM" id="SignalP"/>
    </source>
</evidence>
<evidence type="ECO:0000313" key="13">
    <source>
        <dbReference type="EMBL" id="MDQ9093106.1"/>
    </source>
</evidence>
<dbReference type="InterPro" id="IPR037066">
    <property type="entry name" value="Plug_dom_sf"/>
</dbReference>
<keyword evidence="6 9" id="KW-0798">TonB box</keyword>
<name>A0ABU1BH73_PSEHA</name>
<keyword evidence="13" id="KW-0675">Receptor</keyword>
<accession>A0ABU1BH73</accession>
<dbReference type="InterPro" id="IPR012910">
    <property type="entry name" value="Plug_dom"/>
</dbReference>
<keyword evidence="2" id="KW-0813">Transport</keyword>
<keyword evidence="4" id="KW-0812">Transmembrane</keyword>
<evidence type="ECO:0000256" key="5">
    <source>
        <dbReference type="ARBA" id="ARBA00022729"/>
    </source>
</evidence>
<dbReference type="EMBL" id="JAVIFY010000012">
    <property type="protein sequence ID" value="MDQ9093106.1"/>
    <property type="molecule type" value="Genomic_DNA"/>
</dbReference>
<dbReference type="InterPro" id="IPR010917">
    <property type="entry name" value="TonB_rcpt_CS"/>
</dbReference>
<evidence type="ECO:0000256" key="3">
    <source>
        <dbReference type="ARBA" id="ARBA00022452"/>
    </source>
</evidence>
<evidence type="ECO:0000256" key="6">
    <source>
        <dbReference type="ARBA" id="ARBA00023077"/>
    </source>
</evidence>
<dbReference type="SUPFAM" id="SSF56935">
    <property type="entry name" value="Porins"/>
    <property type="match status" value="1"/>
</dbReference>
<dbReference type="Gene3D" id="2.170.130.10">
    <property type="entry name" value="TonB-dependent receptor, plug domain"/>
    <property type="match status" value="1"/>
</dbReference>
<organism evidence="13 14">
    <name type="scientific">Pseudoalteromonas haloplanktis</name>
    <name type="common">Alteromonas haloplanktis</name>
    <dbReference type="NCBI Taxonomy" id="228"/>
    <lineage>
        <taxon>Bacteria</taxon>
        <taxon>Pseudomonadati</taxon>
        <taxon>Pseudomonadota</taxon>
        <taxon>Gammaproteobacteria</taxon>
        <taxon>Alteromonadales</taxon>
        <taxon>Pseudoalteromonadaceae</taxon>
        <taxon>Pseudoalteromonas</taxon>
    </lineage>
</organism>
<keyword evidence="5 10" id="KW-0732">Signal</keyword>
<evidence type="ECO:0000256" key="4">
    <source>
        <dbReference type="ARBA" id="ARBA00022692"/>
    </source>
</evidence>
<feature type="domain" description="TonB-dependent receptor plug" evidence="12">
    <location>
        <begin position="54"/>
        <end position="136"/>
    </location>
</feature>
<feature type="chain" id="PRO_5046117252" evidence="10">
    <location>
        <begin position="32"/>
        <end position="727"/>
    </location>
</feature>
<evidence type="ECO:0000259" key="11">
    <source>
        <dbReference type="Pfam" id="PF00593"/>
    </source>
</evidence>
<dbReference type="RefSeq" id="WP_309039388.1">
    <property type="nucleotide sequence ID" value="NZ_JAVIFY010000012.1"/>
</dbReference>
<reference evidence="13 14" key="1">
    <citation type="submission" date="2023-08" db="EMBL/GenBank/DDBJ databases">
        <title>Pseudoalteromonas haloplanktis LL1 genome.</title>
        <authorList>
            <person name="Wu S."/>
        </authorList>
    </citation>
    <scope>NUCLEOTIDE SEQUENCE [LARGE SCALE GENOMIC DNA]</scope>
    <source>
        <strain evidence="13 14">LL1</strain>
    </source>
</reference>
<comment type="caution">
    <text evidence="13">The sequence shown here is derived from an EMBL/GenBank/DDBJ whole genome shotgun (WGS) entry which is preliminary data.</text>
</comment>
<evidence type="ECO:0000259" key="12">
    <source>
        <dbReference type="Pfam" id="PF07715"/>
    </source>
</evidence>
<dbReference type="Gene3D" id="2.40.170.20">
    <property type="entry name" value="TonB-dependent receptor, beta-barrel domain"/>
    <property type="match status" value="1"/>
</dbReference>
<protein>
    <submittedName>
        <fullName evidence="13">TonB-dependent receptor</fullName>
    </submittedName>
</protein>
<keyword evidence="7 9" id="KW-0472">Membrane</keyword>
<evidence type="ECO:0000313" key="14">
    <source>
        <dbReference type="Proteomes" id="UP001226574"/>
    </source>
</evidence>
<dbReference type="PANTHER" id="PTHR30069">
    <property type="entry name" value="TONB-DEPENDENT OUTER MEMBRANE RECEPTOR"/>
    <property type="match status" value="1"/>
</dbReference>
<evidence type="ECO:0000256" key="7">
    <source>
        <dbReference type="ARBA" id="ARBA00023136"/>
    </source>
</evidence>
<evidence type="ECO:0000256" key="9">
    <source>
        <dbReference type="RuleBase" id="RU003357"/>
    </source>
</evidence>
<comment type="similarity">
    <text evidence="9">Belongs to the TonB-dependent receptor family.</text>
</comment>
<keyword evidence="14" id="KW-1185">Reference proteome</keyword>
<feature type="domain" description="TonB-dependent receptor-like beta-barrel" evidence="11">
    <location>
        <begin position="235"/>
        <end position="684"/>
    </location>
</feature>
<dbReference type="Pfam" id="PF07715">
    <property type="entry name" value="Plug"/>
    <property type="match status" value="1"/>
</dbReference>
<sequence length="727" mass="80510">MNNPQSLSNSKHVLNPIALWIACLLSPYALADDSIEVIEVQGQHLNAHERLGSAEQLLSDLGVDFSAAGGVSGLPILNGMMGDRVKILVDGADITAACGNQMNPPLSYISANQVASYRVVAGVSPVSAGGDNIAGVIQVNSIAPQYSDKAEFDWHSGYVSAQYRSSNNAQAVGVGARLASDTVSINYQGSFEDADSYEDGNDDLVLDTLYRVQNHALTAAVRDEKQQLVVKLTHQKIPFQGFPNQYMDMTDNTSYGLISQYKRTLENGEFQAQINYNDVEHEMGFFTAEKTGMMPMNTDAQDISYQLNWRLELDKDTTLLLGQEYFGYRIDDWWPAIEGSMMMGPNDYVNINDGERDRYTAFAELQKQLDKKWWVSTGARIEYVHTDAGEVQPYSDMTMDGGMDDMSGMDSMGDMSGMGDMSAMMMDDPNQDAAMAFNAMDRERSDTLVDASLLVRYQITNEDELEFGLARKNRAPNLYERYSWGVSTMSTSMIGWFGDGNGYIGDPDLAAETAHTVSASYTKSATDGTWQVTANTWYTQVNDYIDGAVVDSTNRTDMPLTQRNTLKFTNLDATLYGGKLESIVRVVDSKKAGTWDLTAAITATHGERDDSDEPLYQIMPLHSKIAIDQQLGKWQNSLSWEWVDSKTRVDPRRLENSTQSYSVLNLQTKATWDKLTVQLAVTNLLDEYYQQPLGGVSIAEFKADMSQGFSQLAGQGRSVNIGMSYSF</sequence>